<dbReference type="KEGG" id="mend:L6E24_02380"/>
<dbReference type="GeneID" id="74306505"/>
<evidence type="ECO:0000259" key="1">
    <source>
        <dbReference type="Pfam" id="PF13274"/>
    </source>
</evidence>
<sequence>MEKMRKIQAILFAIGENPHIGKTVLMKYIFFTDLIYYNQRGSFLFNSSQYIRLPNGPVDSEALAISTESNQYFAVEIKNTRYRARSKTYLTWNFRAKQPCDLSYFTPYERKLMKMVLIALKNHQARQVSDLTHRLRLWKEFSDGDAIPVEYFSLTESEIALLESHGLYIDGFQRKFCGKVIPVSKENADAIHPLNPERIASVEEILDNLIKEYPLPVLDAFYDAYLAWDDAFRRALRINPDIASELTEKGCDAVCYVSASVSTGDENNEELNRYCEMMEDDFNRTSDELLSSHSYREKELKNSLLEQTMGISRSMATSLPPSGRR</sequence>
<dbReference type="Proteomes" id="UP001060368">
    <property type="component" value="Chromosome"/>
</dbReference>
<dbReference type="EMBL" id="CP096115">
    <property type="protein sequence ID" value="UUX92993.1"/>
    <property type="molecule type" value="Genomic_DNA"/>
</dbReference>
<dbReference type="RefSeq" id="WP_257743134.1">
    <property type="nucleotide sequence ID" value="NZ_CP096115.1"/>
</dbReference>
<keyword evidence="3" id="KW-1185">Reference proteome</keyword>
<protein>
    <submittedName>
        <fullName evidence="2">Panacea domain-containing protein</fullName>
    </submittedName>
</protein>
<organism evidence="2 3">
    <name type="scientific">Methanoplanus endosymbiosus</name>
    <dbReference type="NCBI Taxonomy" id="33865"/>
    <lineage>
        <taxon>Archaea</taxon>
        <taxon>Methanobacteriati</taxon>
        <taxon>Methanobacteriota</taxon>
        <taxon>Stenosarchaea group</taxon>
        <taxon>Methanomicrobia</taxon>
        <taxon>Methanomicrobiales</taxon>
        <taxon>Methanomicrobiaceae</taxon>
        <taxon>Methanoplanus</taxon>
    </lineage>
</organism>
<proteinExistence type="predicted"/>
<name>A0A9E7PMK7_9EURY</name>
<reference evidence="2" key="1">
    <citation type="submission" date="2022-04" db="EMBL/GenBank/DDBJ databases">
        <title>Complete genome of Methanoplanus endosymbiosus DSM 3599.</title>
        <authorList>
            <person name="Chen S.-C."/>
            <person name="You Y.-T."/>
            <person name="Zhou Y.-Z."/>
            <person name="Lai M.-C."/>
        </authorList>
    </citation>
    <scope>NUCLEOTIDE SEQUENCE</scope>
    <source>
        <strain evidence="2">DSM 3599</strain>
    </source>
</reference>
<evidence type="ECO:0000313" key="3">
    <source>
        <dbReference type="Proteomes" id="UP001060368"/>
    </source>
</evidence>
<dbReference type="AlphaFoldDB" id="A0A9E7PMK7"/>
<dbReference type="InterPro" id="IPR025272">
    <property type="entry name" value="SocA_Panacea"/>
</dbReference>
<evidence type="ECO:0000313" key="2">
    <source>
        <dbReference type="EMBL" id="UUX92993.1"/>
    </source>
</evidence>
<accession>A0A9E7PMK7</accession>
<feature type="domain" description="Antitoxin SocA-like Panacea" evidence="1">
    <location>
        <begin position="25"/>
        <end position="139"/>
    </location>
</feature>
<gene>
    <name evidence="2" type="ORF">L6E24_02380</name>
</gene>
<dbReference type="Pfam" id="PF13274">
    <property type="entry name" value="SocA_Panacea"/>
    <property type="match status" value="1"/>
</dbReference>